<comment type="catalytic activity">
    <reaction evidence="2">
        <text>2 GTP = 3',3'-c-di-GMP + 2 diphosphate</text>
        <dbReference type="Rhea" id="RHEA:24898"/>
        <dbReference type="ChEBI" id="CHEBI:33019"/>
        <dbReference type="ChEBI" id="CHEBI:37565"/>
        <dbReference type="ChEBI" id="CHEBI:58805"/>
        <dbReference type="EC" id="2.7.7.65"/>
    </reaction>
</comment>
<feature type="transmembrane region" description="Helical" evidence="5">
    <location>
        <begin position="146"/>
        <end position="164"/>
    </location>
</feature>
<dbReference type="InterPro" id="IPR007894">
    <property type="entry name" value="MASE2"/>
</dbReference>
<dbReference type="Proteomes" id="UP000003856">
    <property type="component" value="Unassembled WGS sequence"/>
</dbReference>
<dbReference type="FunFam" id="3.30.70.270:FF:000001">
    <property type="entry name" value="Diguanylate cyclase domain protein"/>
    <property type="match status" value="1"/>
</dbReference>
<dbReference type="Pfam" id="PF05230">
    <property type="entry name" value="MASE2"/>
    <property type="match status" value="1"/>
</dbReference>
<evidence type="ECO:0000313" key="7">
    <source>
        <dbReference type="EMBL" id="EER59127.1"/>
    </source>
</evidence>
<dbReference type="NCBIfam" id="TIGR00254">
    <property type="entry name" value="GGDEF"/>
    <property type="match status" value="1"/>
</dbReference>
<evidence type="ECO:0000313" key="8">
    <source>
        <dbReference type="Proteomes" id="UP000003856"/>
    </source>
</evidence>
<dbReference type="RefSeq" id="WP_005798705.1">
    <property type="nucleotide sequence ID" value="NZ_ACQT01000160.1"/>
</dbReference>
<dbReference type="PATRIC" id="fig|573060.9.peg.1725"/>
<proteinExistence type="predicted"/>
<dbReference type="GO" id="GO:0005886">
    <property type="term" value="C:plasma membrane"/>
    <property type="evidence" value="ECO:0007669"/>
    <property type="project" value="TreeGrafter"/>
</dbReference>
<dbReference type="PANTHER" id="PTHR45138:SF9">
    <property type="entry name" value="DIGUANYLATE CYCLASE DGCM-RELATED"/>
    <property type="match status" value="1"/>
</dbReference>
<dbReference type="SMART" id="SM00267">
    <property type="entry name" value="GGDEF"/>
    <property type="match status" value="1"/>
</dbReference>
<dbReference type="EC" id="2.7.7.65" evidence="1"/>
<dbReference type="AlphaFoldDB" id="C5T8S9"/>
<evidence type="ECO:0000256" key="3">
    <source>
        <dbReference type="SAM" id="Coils"/>
    </source>
</evidence>
<feature type="compositionally biased region" description="Low complexity" evidence="4">
    <location>
        <begin position="363"/>
        <end position="380"/>
    </location>
</feature>
<dbReference type="OrthoDB" id="9813903at2"/>
<dbReference type="GO" id="GO:1902201">
    <property type="term" value="P:negative regulation of bacterial-type flagellum-dependent cell motility"/>
    <property type="evidence" value="ECO:0007669"/>
    <property type="project" value="TreeGrafter"/>
</dbReference>
<evidence type="ECO:0000256" key="5">
    <source>
        <dbReference type="SAM" id="Phobius"/>
    </source>
</evidence>
<dbReference type="Pfam" id="PF00990">
    <property type="entry name" value="GGDEF"/>
    <property type="match status" value="1"/>
</dbReference>
<feature type="transmembrane region" description="Helical" evidence="5">
    <location>
        <begin position="86"/>
        <end position="109"/>
    </location>
</feature>
<evidence type="ECO:0000256" key="4">
    <source>
        <dbReference type="SAM" id="MobiDB-lite"/>
    </source>
</evidence>
<dbReference type="PANTHER" id="PTHR45138">
    <property type="entry name" value="REGULATORY COMPONENTS OF SENSORY TRANSDUCTION SYSTEM"/>
    <property type="match status" value="1"/>
</dbReference>
<dbReference type="Gene3D" id="3.30.70.270">
    <property type="match status" value="1"/>
</dbReference>
<gene>
    <name evidence="7" type="ORF">AcdelDRAFT_3309</name>
</gene>
<dbReference type="InterPro" id="IPR000160">
    <property type="entry name" value="GGDEF_dom"/>
</dbReference>
<feature type="transmembrane region" description="Helical" evidence="5">
    <location>
        <begin position="24"/>
        <end position="46"/>
    </location>
</feature>
<reference evidence="7 8" key="1">
    <citation type="submission" date="2009-05" db="EMBL/GenBank/DDBJ databases">
        <title>The draft genome of Acidovorax delafieldii 2AN.</title>
        <authorList>
            <consortium name="US DOE Joint Genome Institute (JGI-PGF)"/>
            <person name="Lucas S."/>
            <person name="Copeland A."/>
            <person name="Lapidus A."/>
            <person name="Glavina del Rio T."/>
            <person name="Tice H."/>
            <person name="Bruce D."/>
            <person name="Goodwin L."/>
            <person name="Pitluck S."/>
            <person name="Larimer F."/>
            <person name="Land M.L."/>
            <person name="Hauser L."/>
            <person name="Shelobolina E.S."/>
            <person name="Picardal F."/>
            <person name="Roden E."/>
            <person name="Emerson D."/>
        </authorList>
    </citation>
    <scope>NUCLEOTIDE SEQUENCE [LARGE SCALE GENOMIC DNA]</scope>
    <source>
        <strain evidence="7 8">2AN</strain>
    </source>
</reference>
<evidence type="ECO:0000256" key="1">
    <source>
        <dbReference type="ARBA" id="ARBA00012528"/>
    </source>
</evidence>
<keyword evidence="5" id="KW-0472">Membrane</keyword>
<accession>C5T8S9</accession>
<name>C5T8S9_ACIDE</name>
<comment type="caution">
    <text evidence="7">The sequence shown here is derived from an EMBL/GenBank/DDBJ whole genome shotgun (WGS) entry which is preliminary data.</text>
</comment>
<feature type="region of interest" description="Disordered" evidence="4">
    <location>
        <begin position="360"/>
        <end position="386"/>
    </location>
</feature>
<keyword evidence="5" id="KW-0812">Transmembrane</keyword>
<dbReference type="GO" id="GO:0052621">
    <property type="term" value="F:diguanylate cyclase activity"/>
    <property type="evidence" value="ECO:0007669"/>
    <property type="project" value="UniProtKB-EC"/>
</dbReference>
<organism evidence="7 8">
    <name type="scientific">Acidovorax delafieldii 2AN</name>
    <dbReference type="NCBI Taxonomy" id="573060"/>
    <lineage>
        <taxon>Bacteria</taxon>
        <taxon>Pseudomonadati</taxon>
        <taxon>Pseudomonadota</taxon>
        <taxon>Betaproteobacteria</taxon>
        <taxon>Burkholderiales</taxon>
        <taxon>Comamonadaceae</taxon>
        <taxon>Acidovorax</taxon>
    </lineage>
</organism>
<evidence type="ECO:0000256" key="2">
    <source>
        <dbReference type="ARBA" id="ARBA00034247"/>
    </source>
</evidence>
<dbReference type="GO" id="GO:0043709">
    <property type="term" value="P:cell adhesion involved in single-species biofilm formation"/>
    <property type="evidence" value="ECO:0007669"/>
    <property type="project" value="TreeGrafter"/>
</dbReference>
<dbReference type="PROSITE" id="PS50887">
    <property type="entry name" value="GGDEF"/>
    <property type="match status" value="1"/>
</dbReference>
<dbReference type="InterPro" id="IPR043128">
    <property type="entry name" value="Rev_trsase/Diguanyl_cyclase"/>
</dbReference>
<feature type="domain" description="GGDEF" evidence="6">
    <location>
        <begin position="236"/>
        <end position="369"/>
    </location>
</feature>
<keyword evidence="5" id="KW-1133">Transmembrane helix</keyword>
<dbReference type="InterPro" id="IPR050469">
    <property type="entry name" value="Diguanylate_Cyclase"/>
</dbReference>
<feature type="coiled-coil region" evidence="3">
    <location>
        <begin position="174"/>
        <end position="208"/>
    </location>
</feature>
<protein>
    <recommendedName>
        <fullName evidence="1">diguanylate cyclase</fullName>
        <ecNumber evidence="1">2.7.7.65</ecNumber>
    </recommendedName>
</protein>
<keyword evidence="3" id="KW-0175">Coiled coil</keyword>
<dbReference type="InterPro" id="IPR029787">
    <property type="entry name" value="Nucleotide_cyclase"/>
</dbReference>
<dbReference type="SUPFAM" id="SSF55073">
    <property type="entry name" value="Nucleotide cyclase"/>
    <property type="match status" value="1"/>
</dbReference>
<evidence type="ECO:0000259" key="6">
    <source>
        <dbReference type="PROSITE" id="PS50887"/>
    </source>
</evidence>
<keyword evidence="8" id="KW-1185">Reference proteome</keyword>
<feature type="transmembrane region" description="Helical" evidence="5">
    <location>
        <begin position="121"/>
        <end position="140"/>
    </location>
</feature>
<dbReference type="CDD" id="cd01949">
    <property type="entry name" value="GGDEF"/>
    <property type="match status" value="1"/>
</dbReference>
<sequence length="386" mass="41106">MTTVPAASTHWVVRMNYRNRSASWLFVVAVLGVHFRDIGLGTGAWVPMLAQFVVYPHVVYLRARRAKDPLAAEIQNMLLDNFCFGLWAAALGFPLWIGYMLIICGCINVTAFRAGKGAVQALAAAALGAALTVAVTGWRFTPDTSLLVSALSMGCLTTYLVLFARGAHTRTVVLANTRAQLRQSQAQLQSQLQAVQSLQAQLTEQANRDPLTGLYNRRYLNTALPRELDASAGAGLPLAVLLMDLDHFKLINDRLGHAAGDDVLCQVAALLLEGTRANDICCRYGGEEFLLVLPGMALDAALARAQAFRQKVADRQWCADGQPVAVTLSVGVACTLGAALSPAALIDRADRALYQAKAEGRNRVSAARPAPAGGADAVASPTSPAP</sequence>
<dbReference type="EMBL" id="ACQT01000160">
    <property type="protein sequence ID" value="EER59127.1"/>
    <property type="molecule type" value="Genomic_DNA"/>
</dbReference>